<proteinExistence type="predicted"/>
<organism evidence="1">
    <name type="scientific">Arundo donax</name>
    <name type="common">Giant reed</name>
    <name type="synonym">Donax arundinaceus</name>
    <dbReference type="NCBI Taxonomy" id="35708"/>
    <lineage>
        <taxon>Eukaryota</taxon>
        <taxon>Viridiplantae</taxon>
        <taxon>Streptophyta</taxon>
        <taxon>Embryophyta</taxon>
        <taxon>Tracheophyta</taxon>
        <taxon>Spermatophyta</taxon>
        <taxon>Magnoliopsida</taxon>
        <taxon>Liliopsida</taxon>
        <taxon>Poales</taxon>
        <taxon>Poaceae</taxon>
        <taxon>PACMAD clade</taxon>
        <taxon>Arundinoideae</taxon>
        <taxon>Arundineae</taxon>
        <taxon>Arundo</taxon>
    </lineage>
</organism>
<sequence length="61" mass="7062">MKEWREVLLEIHRMLAPHCFNKGFKYPCECLNGFISQKGVAKQAGLTVARYTNKWSKSETS</sequence>
<reference evidence="1" key="1">
    <citation type="submission" date="2014-09" db="EMBL/GenBank/DDBJ databases">
        <authorList>
            <person name="Magalhaes I.L.F."/>
            <person name="Oliveira U."/>
            <person name="Santos F.R."/>
            <person name="Vidigal T.H.D.A."/>
            <person name="Brescovit A.D."/>
            <person name="Santos A.J."/>
        </authorList>
    </citation>
    <scope>NUCLEOTIDE SEQUENCE</scope>
    <source>
        <tissue evidence="1">Shoot tissue taken approximately 20 cm above the soil surface</tissue>
    </source>
</reference>
<dbReference type="EMBL" id="GBRH01182678">
    <property type="protein sequence ID" value="JAE15218.1"/>
    <property type="molecule type" value="Transcribed_RNA"/>
</dbReference>
<reference evidence="1" key="2">
    <citation type="journal article" date="2015" name="Data Brief">
        <title>Shoot transcriptome of the giant reed, Arundo donax.</title>
        <authorList>
            <person name="Barrero R.A."/>
            <person name="Guerrero F.D."/>
            <person name="Moolhuijzen P."/>
            <person name="Goolsby J.A."/>
            <person name="Tidwell J."/>
            <person name="Bellgard S.E."/>
            <person name="Bellgard M.I."/>
        </authorList>
    </citation>
    <scope>NUCLEOTIDE SEQUENCE</scope>
    <source>
        <tissue evidence="1">Shoot tissue taken approximately 20 cm above the soil surface</tissue>
    </source>
</reference>
<evidence type="ECO:0000313" key="1">
    <source>
        <dbReference type="EMBL" id="JAE15218.1"/>
    </source>
</evidence>
<name>A0A0A9G3J2_ARUDO</name>
<dbReference type="AlphaFoldDB" id="A0A0A9G3J2"/>
<protein>
    <submittedName>
        <fullName evidence="1">Uncharacterized protein</fullName>
    </submittedName>
</protein>
<accession>A0A0A9G3J2</accession>